<evidence type="ECO:0000256" key="1">
    <source>
        <dbReference type="SAM" id="Phobius"/>
    </source>
</evidence>
<evidence type="ECO:0000313" key="2">
    <source>
        <dbReference type="EMBL" id="MCQ8895310.1"/>
    </source>
</evidence>
<dbReference type="InterPro" id="IPR014717">
    <property type="entry name" value="Transl_elong_EF1B/ribsomal_bS6"/>
</dbReference>
<name>A0ABT1WCT2_9BURK</name>
<reference evidence="2 3" key="1">
    <citation type="submission" date="2022-07" db="EMBL/GenBank/DDBJ databases">
        <authorList>
            <person name="Xamxidin M."/>
            <person name="Wu M."/>
        </authorList>
    </citation>
    <scope>NUCLEOTIDE SEQUENCE [LARGE SCALE GENOMIC DNA]</scope>
    <source>
        <strain evidence="2 3">NBRC 111650</strain>
    </source>
</reference>
<dbReference type="EMBL" id="JANIGO010000001">
    <property type="protein sequence ID" value="MCQ8895310.1"/>
    <property type="molecule type" value="Genomic_DNA"/>
</dbReference>
<keyword evidence="1" id="KW-0472">Membrane</keyword>
<keyword evidence="3" id="KW-1185">Reference proteome</keyword>
<protein>
    <submittedName>
        <fullName evidence="2">Type 4a pilus biogenesis protein PilO</fullName>
    </submittedName>
</protein>
<accession>A0ABT1WCT2</accession>
<dbReference type="PANTHER" id="PTHR39555">
    <property type="entry name" value="FIMBRIAL ASSEMBLY PROTEIN PILO-LIKE PROTEIN-RELATED"/>
    <property type="match status" value="1"/>
</dbReference>
<dbReference type="RefSeq" id="WP_256762991.1">
    <property type="nucleotide sequence ID" value="NZ_JANIGO010000001.1"/>
</dbReference>
<dbReference type="Gene3D" id="3.30.70.60">
    <property type="match status" value="1"/>
</dbReference>
<dbReference type="InterPro" id="IPR007445">
    <property type="entry name" value="PilO"/>
</dbReference>
<dbReference type="PANTHER" id="PTHR39555:SF1">
    <property type="entry name" value="TYPE IV PILUS INNER MEMBRANE COMPONENT PILO"/>
    <property type="match status" value="1"/>
</dbReference>
<feature type="transmembrane region" description="Helical" evidence="1">
    <location>
        <begin position="27"/>
        <end position="44"/>
    </location>
</feature>
<proteinExistence type="predicted"/>
<comment type="caution">
    <text evidence="2">The sequence shown here is derived from an EMBL/GenBank/DDBJ whole genome shotgun (WGS) entry which is preliminary data.</text>
</comment>
<organism evidence="2 3">
    <name type="scientific">Limnobacter humi</name>
    <dbReference type="NCBI Taxonomy" id="1778671"/>
    <lineage>
        <taxon>Bacteria</taxon>
        <taxon>Pseudomonadati</taxon>
        <taxon>Pseudomonadota</taxon>
        <taxon>Betaproteobacteria</taxon>
        <taxon>Burkholderiales</taxon>
        <taxon>Burkholderiaceae</taxon>
        <taxon>Limnobacter</taxon>
    </lineage>
</organism>
<dbReference type="Proteomes" id="UP001204142">
    <property type="component" value="Unassembled WGS sequence"/>
</dbReference>
<keyword evidence="1" id="KW-1133">Transmembrane helix</keyword>
<sequence length="206" mass="23102">MPHPTTDRLAHVWQTIHLLQPRRRRKAVAVTALVLLVLLYVALWRGQLEQSALNQQAIADLVSQLEKQSALLVEQPTIEDELAKLRVEIPALQKSLPDDKELTIFLSRLNATVQGSELKLAEFEPTEAKNLDVMRVVPVKVGVSGSGRAMSRFPNLVASMTRQANLDSFELQWRSTEKSWVLSGVLNAYAQLVPTQDKPESSHDQH</sequence>
<gene>
    <name evidence="2" type="primary">pilO</name>
    <name evidence="2" type="ORF">NQT62_02505</name>
</gene>
<dbReference type="Pfam" id="PF04350">
    <property type="entry name" value="PilO"/>
    <property type="match status" value="1"/>
</dbReference>
<evidence type="ECO:0000313" key="3">
    <source>
        <dbReference type="Proteomes" id="UP001204142"/>
    </source>
</evidence>
<keyword evidence="1" id="KW-0812">Transmembrane</keyword>